<dbReference type="SUPFAM" id="SSF56935">
    <property type="entry name" value="Porins"/>
    <property type="match status" value="1"/>
</dbReference>
<evidence type="ECO:0000259" key="5">
    <source>
        <dbReference type="Pfam" id="PF14905"/>
    </source>
</evidence>
<evidence type="ECO:0000313" key="6">
    <source>
        <dbReference type="EMBL" id="AWH86671.1"/>
    </source>
</evidence>
<name>A0A2S1R2B9_9FLAO</name>
<feature type="signal peptide" evidence="4">
    <location>
        <begin position="1"/>
        <end position="18"/>
    </location>
</feature>
<protein>
    <submittedName>
        <fullName evidence="6">TonB-dependent receptor</fullName>
    </submittedName>
</protein>
<organism evidence="6 7">
    <name type="scientific">Flavobacterium album</name>
    <dbReference type="NCBI Taxonomy" id="2175091"/>
    <lineage>
        <taxon>Bacteria</taxon>
        <taxon>Pseudomonadati</taxon>
        <taxon>Bacteroidota</taxon>
        <taxon>Flavobacteriia</taxon>
        <taxon>Flavobacteriales</taxon>
        <taxon>Flavobacteriaceae</taxon>
        <taxon>Flavobacterium</taxon>
    </lineage>
</organism>
<dbReference type="GO" id="GO:0009279">
    <property type="term" value="C:cell outer membrane"/>
    <property type="evidence" value="ECO:0007669"/>
    <property type="project" value="UniProtKB-SubCell"/>
</dbReference>
<dbReference type="PANTHER" id="PTHR40980">
    <property type="entry name" value="PLUG DOMAIN-CONTAINING PROTEIN"/>
    <property type="match status" value="1"/>
</dbReference>
<keyword evidence="4" id="KW-0732">Signal</keyword>
<dbReference type="EMBL" id="CP029186">
    <property type="protein sequence ID" value="AWH86671.1"/>
    <property type="molecule type" value="Genomic_DNA"/>
</dbReference>
<proteinExistence type="predicted"/>
<gene>
    <name evidence="6" type="ORF">HYN59_16835</name>
</gene>
<dbReference type="OrthoDB" id="721920at2"/>
<dbReference type="InterPro" id="IPR036942">
    <property type="entry name" value="Beta-barrel_TonB_sf"/>
</dbReference>
<accession>A0A2S1R2B9</accession>
<evidence type="ECO:0000313" key="7">
    <source>
        <dbReference type="Proteomes" id="UP000244929"/>
    </source>
</evidence>
<dbReference type="InterPro" id="IPR041700">
    <property type="entry name" value="OMP_b-brl_3"/>
</dbReference>
<dbReference type="RefSeq" id="WP_108779394.1">
    <property type="nucleotide sequence ID" value="NZ_CP029186.1"/>
</dbReference>
<dbReference type="Pfam" id="PF14905">
    <property type="entry name" value="OMP_b-brl_3"/>
    <property type="match status" value="1"/>
</dbReference>
<keyword evidence="2" id="KW-0472">Membrane</keyword>
<evidence type="ECO:0000256" key="2">
    <source>
        <dbReference type="ARBA" id="ARBA00023136"/>
    </source>
</evidence>
<keyword evidence="7" id="KW-1185">Reference proteome</keyword>
<feature type="chain" id="PRO_5015752428" evidence="4">
    <location>
        <begin position="19"/>
        <end position="704"/>
    </location>
</feature>
<evidence type="ECO:0000256" key="1">
    <source>
        <dbReference type="ARBA" id="ARBA00004442"/>
    </source>
</evidence>
<dbReference type="Proteomes" id="UP000244929">
    <property type="component" value="Chromosome"/>
</dbReference>
<keyword evidence="3" id="KW-0998">Cell outer membrane</keyword>
<dbReference type="KEGG" id="falb:HYN59_16835"/>
<sequence>MKYIYAFLLLVTSTGVFSQVVNDTIKNDSIGKMETELDEIVLEKKKKAIERKADRTIFNFEDQPQLNSGSLYDGLKKIPGLIISDVAGMLYQGKALQVYMDGRPLNIYSNELNAYMEGLPANSIEKVEIITQPGAEFPATSGGAIINIITSKNTKKYLSATYSNGYSYTKYDDSRHRFNNSLLLSSGNKLFTWQVNGGQSYAESYQATRFTAPGVVLSENYTDRANRFYYLKSGVKFDFKKDRLLLNYDLNGNNNTSYIAAEGAGFTSDDKTKTKRFYNDAMITYQKRFNDPFTKLDFRFNYNNSNNDFSQDSRLNQNTVLGNNSNQDFYQFKTDYTQELKLIEKTKISAGVLADRLDFTTESAGVRNLEYTRSSYAAYGEAQVTYKKFDFILGGRLESYDIHGSTATDNLIPFDLTRFFPNATIQYNIMPQVYLNTNFNKKISLPDTSSLNPNNTNYQNPNVGFFGNPNLEPSIFNNYEILLSAFEYFTINYSVTDANNLIINRIITTQSGGAASVSQNLPNATIHNFSFGIPVPYMLFTKGLNEVLKMDFNPDEINFLYIYAGSQKHNIPGVDTKAVWNLNFSSQIILPKKIKLSANFNTTTAGGNYYYYTVKRPLYQQLDLNFSRKFLSDNLSVSVYVNDLLNTNRQGFGSVGTDLLYTTKTDTRRVGFSLNYKIPTKNKLAKESNILSNEKQQQDNLIKN</sequence>
<evidence type="ECO:0000256" key="4">
    <source>
        <dbReference type="SAM" id="SignalP"/>
    </source>
</evidence>
<keyword evidence="6" id="KW-0675">Receptor</keyword>
<dbReference type="Gene3D" id="2.40.170.20">
    <property type="entry name" value="TonB-dependent receptor, beta-barrel domain"/>
    <property type="match status" value="1"/>
</dbReference>
<dbReference type="PANTHER" id="PTHR40980:SF4">
    <property type="entry name" value="TONB-DEPENDENT RECEPTOR-LIKE BETA-BARREL DOMAIN-CONTAINING PROTEIN"/>
    <property type="match status" value="1"/>
</dbReference>
<dbReference type="AlphaFoldDB" id="A0A2S1R2B9"/>
<reference evidence="6 7" key="1">
    <citation type="submission" date="2018-04" db="EMBL/GenBank/DDBJ databases">
        <title>Genome sequencing of Flavobacterium sp. HYN0059.</title>
        <authorList>
            <person name="Yi H."/>
            <person name="Baek C."/>
        </authorList>
    </citation>
    <scope>NUCLEOTIDE SEQUENCE [LARGE SCALE GENOMIC DNA]</scope>
    <source>
        <strain evidence="6 7">HYN0059</strain>
    </source>
</reference>
<comment type="subcellular location">
    <subcellularLocation>
        <location evidence="1">Cell outer membrane</location>
    </subcellularLocation>
</comment>
<feature type="domain" description="Outer membrane protein beta-barrel" evidence="5">
    <location>
        <begin position="287"/>
        <end position="676"/>
    </location>
</feature>
<evidence type="ECO:0000256" key="3">
    <source>
        <dbReference type="ARBA" id="ARBA00023237"/>
    </source>
</evidence>